<dbReference type="Pfam" id="PF13620">
    <property type="entry name" value="CarboxypepD_reg"/>
    <property type="match status" value="1"/>
</dbReference>
<name>A0A4Y3KCI4_CELUD</name>
<gene>
    <name evidence="2" type="ORF">CUD01_21370</name>
</gene>
<protein>
    <recommendedName>
        <fullName evidence="4">Alpha-amylase</fullName>
    </recommendedName>
</protein>
<evidence type="ECO:0000256" key="1">
    <source>
        <dbReference type="SAM" id="SignalP"/>
    </source>
</evidence>
<organism evidence="2 3">
    <name type="scientific">Cellulomonas uda</name>
    <dbReference type="NCBI Taxonomy" id="1714"/>
    <lineage>
        <taxon>Bacteria</taxon>
        <taxon>Bacillati</taxon>
        <taxon>Actinomycetota</taxon>
        <taxon>Actinomycetes</taxon>
        <taxon>Micrococcales</taxon>
        <taxon>Cellulomonadaceae</taxon>
        <taxon>Cellulomonas</taxon>
    </lineage>
</organism>
<dbReference type="RefSeq" id="WP_094181336.1">
    <property type="nucleotide sequence ID" value="NZ_BJLP01000035.1"/>
</dbReference>
<evidence type="ECO:0000313" key="2">
    <source>
        <dbReference type="EMBL" id="GEA81693.1"/>
    </source>
</evidence>
<dbReference type="InterPro" id="IPR013784">
    <property type="entry name" value="Carb-bd-like_fold"/>
</dbReference>
<dbReference type="AlphaFoldDB" id="A0A4Y3KCI4"/>
<dbReference type="GO" id="GO:0030246">
    <property type="term" value="F:carbohydrate binding"/>
    <property type="evidence" value="ECO:0007669"/>
    <property type="project" value="InterPro"/>
</dbReference>
<dbReference type="EMBL" id="BJLP01000035">
    <property type="protein sequence ID" value="GEA81693.1"/>
    <property type="molecule type" value="Genomic_DNA"/>
</dbReference>
<proteinExistence type="predicted"/>
<reference evidence="2 3" key="1">
    <citation type="submission" date="2019-06" db="EMBL/GenBank/DDBJ databases">
        <title>Whole genome shotgun sequence of Cellulomonas uda NBRC 3747.</title>
        <authorList>
            <person name="Hosoyama A."/>
            <person name="Uohara A."/>
            <person name="Ohji S."/>
            <person name="Ichikawa N."/>
        </authorList>
    </citation>
    <scope>NUCLEOTIDE SEQUENCE [LARGE SCALE GENOMIC DNA]</scope>
    <source>
        <strain evidence="2 3">NBRC 3747</strain>
    </source>
</reference>
<evidence type="ECO:0008006" key="4">
    <source>
        <dbReference type="Google" id="ProtNLM"/>
    </source>
</evidence>
<accession>A0A4Y3KCI4</accession>
<dbReference type="Gene3D" id="2.60.40.1120">
    <property type="entry name" value="Carboxypeptidase-like, regulatory domain"/>
    <property type="match status" value="3"/>
</dbReference>
<evidence type="ECO:0000313" key="3">
    <source>
        <dbReference type="Proteomes" id="UP000315842"/>
    </source>
</evidence>
<feature type="chain" id="PRO_5021316788" description="Alpha-amylase" evidence="1">
    <location>
        <begin position="26"/>
        <end position="563"/>
    </location>
</feature>
<keyword evidence="3" id="KW-1185">Reference proteome</keyword>
<dbReference type="Proteomes" id="UP000315842">
    <property type="component" value="Unassembled WGS sequence"/>
</dbReference>
<sequence>MFSRFAVIGTLALALVAGSLAPATAATTTVTYTGRVTAAGKALPKPVHVRWYEPATGLNASTLTRADGTYSLLVPGRVSQWVLVANPYEAERSYYDNYQDLRTFAPQYVGADGATDHAWEGLELRPAPTEDATVDIDLVPAGTVVGTVTGGGEGTEVFLERADGGRTFVDGKRVRDGSYVFRFLIPGRYRILVHRGGTWTPVHTTTVTVLGGDEIPVRTDLRAGGTVTGRLLRSGRPVAGVEVTLAGTYFARRLTSDAQGRYRADDVPPGTYRISESGDENGWTSGSGLLKVTSNATTTRDLTLVREGRLTVDAGGQDVALADADGTWRRWLFSDHSLTLPPGQYLVWTKAKSGWSRTAVTIRSGKLTQTGKLRADHPFVTVRGKITGGGASTTSRPKTVRVCDLMCDVPPTGFTPAPVSVAADGTFVATSVIPGAVSVTASQKGWQPVTKKTVTGGSSTRVDVRLTTQGGALRVKLVTPNGVPLTGWVSLTSDTVTESFWLENGSIDTWDGRIAPGTYRITSDRILGSRGAATPFWLDVPGTFTVRPGERLDLGTVRTVLQR</sequence>
<dbReference type="SUPFAM" id="SSF49452">
    <property type="entry name" value="Starch-binding domain-like"/>
    <property type="match status" value="1"/>
</dbReference>
<keyword evidence="1" id="KW-0732">Signal</keyword>
<comment type="caution">
    <text evidence="2">The sequence shown here is derived from an EMBL/GenBank/DDBJ whole genome shotgun (WGS) entry which is preliminary data.</text>
</comment>
<feature type="signal peptide" evidence="1">
    <location>
        <begin position="1"/>
        <end position="25"/>
    </location>
</feature>